<protein>
    <submittedName>
        <fullName evidence="3">Uncharacterized protein</fullName>
    </submittedName>
</protein>
<keyword evidence="2" id="KW-0812">Transmembrane</keyword>
<dbReference type="AlphaFoldDB" id="A0A2N6NMW5"/>
<feature type="region of interest" description="Disordered" evidence="1">
    <location>
        <begin position="76"/>
        <end position="107"/>
    </location>
</feature>
<dbReference type="EMBL" id="MRVG01000005">
    <property type="protein sequence ID" value="PMB68576.1"/>
    <property type="molecule type" value="Genomic_DNA"/>
</dbReference>
<evidence type="ECO:0000313" key="3">
    <source>
        <dbReference type="EMBL" id="PMB68576.1"/>
    </source>
</evidence>
<organism evidence="3 4">
    <name type="scientific">Beauveria bassiana</name>
    <name type="common">White muscardine disease fungus</name>
    <name type="synonym">Tritirachium shiotae</name>
    <dbReference type="NCBI Taxonomy" id="176275"/>
    <lineage>
        <taxon>Eukaryota</taxon>
        <taxon>Fungi</taxon>
        <taxon>Dikarya</taxon>
        <taxon>Ascomycota</taxon>
        <taxon>Pezizomycotina</taxon>
        <taxon>Sordariomycetes</taxon>
        <taxon>Hypocreomycetidae</taxon>
        <taxon>Hypocreales</taxon>
        <taxon>Cordycipitaceae</taxon>
        <taxon>Beauveria</taxon>
    </lineage>
</organism>
<feature type="compositionally biased region" description="Basic and acidic residues" evidence="1">
    <location>
        <begin position="1"/>
        <end position="46"/>
    </location>
</feature>
<dbReference type="Proteomes" id="UP000235728">
    <property type="component" value="Unassembled WGS sequence"/>
</dbReference>
<gene>
    <name evidence="3" type="ORF">BM221_005156</name>
</gene>
<feature type="transmembrane region" description="Helical" evidence="2">
    <location>
        <begin position="194"/>
        <end position="213"/>
    </location>
</feature>
<keyword evidence="2" id="KW-1133">Transmembrane helix</keyword>
<comment type="caution">
    <text evidence="3">The sequence shown here is derived from an EMBL/GenBank/DDBJ whole genome shotgun (WGS) entry which is preliminary data.</text>
</comment>
<evidence type="ECO:0000256" key="2">
    <source>
        <dbReference type="SAM" id="Phobius"/>
    </source>
</evidence>
<proteinExistence type="predicted"/>
<accession>A0A2N6NMW5</accession>
<evidence type="ECO:0000256" key="1">
    <source>
        <dbReference type="SAM" id="MobiDB-lite"/>
    </source>
</evidence>
<reference evidence="3 4" key="1">
    <citation type="journal article" date="2016" name="Appl. Microbiol. Biotechnol.">
        <title>Characterization of T-DNA insertion mutants with decreased virulence in the entomopathogenic fungus Beauveria bassiana JEF-007.</title>
        <authorList>
            <person name="Kim S."/>
            <person name="Lee S.J."/>
            <person name="Nai Y.S."/>
            <person name="Yu J.S."/>
            <person name="Lee M.R."/>
            <person name="Yang Y.T."/>
            <person name="Kim J.S."/>
        </authorList>
    </citation>
    <scope>NUCLEOTIDE SEQUENCE [LARGE SCALE GENOMIC DNA]</scope>
    <source>
        <strain evidence="3 4">JEF-007</strain>
    </source>
</reference>
<keyword evidence="2" id="KW-0472">Membrane</keyword>
<sequence length="222" mass="25548">MSEHDSAIDIDSWRHSVPSRLEREDPFANDGFGERPVTRLTFREQDPADEEEVQRPSSRFSVFRAKLFTPKRQQGYFTTTDDDESTICPPRPSTALSTMRPKKKKKKRSGGFLAGLFRRGKKRSREEFEDEDCYGGQDEKPVARLSTVVVEPVMSKQLHLNFLFVGCPSAGQTSLLKYELFAEKHNMEIDANHYLVAFAMAIFQMYVAFSMMIKERSKEVKC</sequence>
<feature type="region of interest" description="Disordered" evidence="1">
    <location>
        <begin position="1"/>
        <end position="57"/>
    </location>
</feature>
<evidence type="ECO:0000313" key="4">
    <source>
        <dbReference type="Proteomes" id="UP000235728"/>
    </source>
</evidence>
<name>A0A2N6NMW5_BEABA</name>